<dbReference type="STRING" id="641147.HMPREF9021_01454"/>
<dbReference type="Proteomes" id="UP000017813">
    <property type="component" value="Unassembled WGS sequence"/>
</dbReference>
<name>V9HM20_9NEIS</name>
<evidence type="ECO:0000256" key="1">
    <source>
        <dbReference type="SAM" id="Phobius"/>
    </source>
</evidence>
<dbReference type="InterPro" id="IPR018643">
    <property type="entry name" value="DUF2069_membrane"/>
</dbReference>
<reference evidence="2 3" key="2">
    <citation type="submission" date="2011-10" db="EMBL/GenBank/DDBJ databases">
        <title>The Genome Sequence of Simonsiella muelleri ATCC 29453.</title>
        <authorList>
            <consortium name="The Broad Institute Genome Sequencing Platform"/>
            <consortium name="The Broad Institute Genome Sequencing Center for Infectious Disease"/>
            <person name="Earl A."/>
            <person name="Ward D."/>
            <person name="Feldgarden M."/>
            <person name="Gevers D."/>
            <person name="Izard J."/>
            <person name="Baranova O.V."/>
            <person name="Blanton J.M."/>
            <person name="Tanner A.C."/>
            <person name="Dewhirst F."/>
            <person name="Young S.K."/>
            <person name="Zeng Q."/>
            <person name="Gargeya S."/>
            <person name="Fitzgerald M."/>
            <person name="Haas B."/>
            <person name="Abouelleil A."/>
            <person name="Alvarado L."/>
            <person name="Arachchi H.M."/>
            <person name="Berlin A."/>
            <person name="Brown A."/>
            <person name="Chapman S.B."/>
            <person name="Chen Z."/>
            <person name="Dunbar C."/>
            <person name="Freedman E."/>
            <person name="Gearin G."/>
            <person name="Goldberg J."/>
            <person name="Griggs A."/>
            <person name="Gujja S."/>
            <person name="Heiman D."/>
            <person name="Howarth C."/>
            <person name="Larson L."/>
            <person name="Lui A."/>
            <person name="MacDonald P.J.P."/>
            <person name="Montmayeur A."/>
            <person name="Murphy C."/>
            <person name="Neiman D."/>
            <person name="Pearson M."/>
            <person name="Priest M."/>
            <person name="Roberts A."/>
            <person name="Saif S."/>
            <person name="Shea T."/>
            <person name="Shenoy N."/>
            <person name="Sisk P."/>
            <person name="Stolte C."/>
            <person name="Sykes S."/>
            <person name="Wortman J."/>
            <person name="Nusbaum C."/>
            <person name="Birren B."/>
        </authorList>
    </citation>
    <scope>NUCLEOTIDE SEQUENCE [LARGE SCALE GENOMIC DNA]</scope>
    <source>
        <strain evidence="2 3">ATCC 29453</strain>
    </source>
</reference>
<evidence type="ECO:0000313" key="2">
    <source>
        <dbReference type="EMBL" id="EFG30848.2"/>
    </source>
</evidence>
<proteinExistence type="predicted"/>
<keyword evidence="1" id="KW-0472">Membrane</keyword>
<accession>V9HM20</accession>
<sequence>MINLKKHHLAATCWLGLMLLTILWDGIFSPLQTSYVLMLIKLISLALPLRGILSGRIYTYQYCSMLILLPFMEGVMRLWDAVAWSAWFAGVQVLLSVLFFVLCLIYLKQFKKPKTKKSIE</sequence>
<reference evidence="2 3" key="1">
    <citation type="submission" date="2010-03" db="EMBL/GenBank/DDBJ databases">
        <authorList>
            <consortium name="The Broad Institute Genome Sequencing Platform"/>
            <person name="Ward D."/>
            <person name="Earl A."/>
            <person name="Feldgarden M."/>
            <person name="Gevers D."/>
            <person name="Young S."/>
            <person name="Zeng Q."/>
            <person name="Koehrsen M."/>
            <person name="Alvarado L."/>
            <person name="Berlin A.M."/>
            <person name="Borenstein D."/>
            <person name="Chapman S.B."/>
            <person name="Chen Z."/>
            <person name="Engels R."/>
            <person name="Freedman E."/>
            <person name="Gellesch M."/>
            <person name="Goldberg J."/>
            <person name="Griggs A."/>
            <person name="Gujja S."/>
            <person name="Heilman E.R."/>
            <person name="Heiman D.I."/>
            <person name="Hepburn T.A."/>
            <person name="Howarth C."/>
            <person name="Jen D."/>
            <person name="Larson L."/>
            <person name="Mehta T."/>
            <person name="Park D."/>
            <person name="Pearson M."/>
            <person name="Richards J."/>
            <person name="Roberts A."/>
            <person name="Saif S."/>
            <person name="Shea T.D."/>
            <person name="Shenoy N."/>
            <person name="Sisk P."/>
            <person name="Stolte C."/>
            <person name="Sykes S.N."/>
            <person name="Walk T."/>
            <person name="White J."/>
            <person name="Yandava C."/>
            <person name="Izard J."/>
            <person name="Baranova O.V."/>
            <person name="Blanton J.M."/>
            <person name="Tanner A.C."/>
            <person name="Dewhirst F."/>
            <person name="Haas B."/>
            <person name="Nusbaum C."/>
            <person name="Birren B."/>
        </authorList>
    </citation>
    <scope>NUCLEOTIDE SEQUENCE [LARGE SCALE GENOMIC DNA]</scope>
    <source>
        <strain evidence="2 3">ATCC 29453</strain>
    </source>
</reference>
<dbReference type="RefSeq" id="WP_002642454.1">
    <property type="nucleotide sequence ID" value="NZ_CP019448.1"/>
</dbReference>
<comment type="caution">
    <text evidence="2">The sequence shown here is derived from an EMBL/GenBank/DDBJ whole genome shotgun (WGS) entry which is preliminary data.</text>
</comment>
<feature type="transmembrane region" description="Helical" evidence="1">
    <location>
        <begin position="35"/>
        <end position="53"/>
    </location>
</feature>
<feature type="transmembrane region" description="Helical" evidence="1">
    <location>
        <begin position="60"/>
        <end position="79"/>
    </location>
</feature>
<dbReference type="KEGG" id="smur:BWP33_07180"/>
<dbReference type="OrthoDB" id="9181360at2"/>
<protein>
    <recommendedName>
        <fullName evidence="4">DUF2069 domain-containing protein</fullName>
    </recommendedName>
</protein>
<keyword evidence="3" id="KW-1185">Reference proteome</keyword>
<keyword evidence="1" id="KW-1133">Transmembrane helix</keyword>
<evidence type="ECO:0008006" key="4">
    <source>
        <dbReference type="Google" id="ProtNLM"/>
    </source>
</evidence>
<dbReference type="eggNOG" id="COG3308">
    <property type="taxonomic scope" value="Bacteria"/>
</dbReference>
<dbReference type="HOGENOM" id="CLU_122357_0_1_4"/>
<gene>
    <name evidence="2" type="ORF">HMPREF9021_01454</name>
</gene>
<dbReference type="AlphaFoldDB" id="V9HM20"/>
<evidence type="ECO:0000313" key="3">
    <source>
        <dbReference type="Proteomes" id="UP000017813"/>
    </source>
</evidence>
<keyword evidence="1" id="KW-0812">Transmembrane</keyword>
<feature type="transmembrane region" description="Helical" evidence="1">
    <location>
        <begin position="85"/>
        <end position="107"/>
    </location>
</feature>
<dbReference type="Pfam" id="PF09842">
    <property type="entry name" value="DUF2069"/>
    <property type="match status" value="1"/>
</dbReference>
<dbReference type="EMBL" id="ADCY02000045">
    <property type="protein sequence ID" value="EFG30848.2"/>
    <property type="molecule type" value="Genomic_DNA"/>
</dbReference>
<organism evidence="2 3">
    <name type="scientific">Simonsiella muelleri ATCC 29453</name>
    <dbReference type="NCBI Taxonomy" id="641147"/>
    <lineage>
        <taxon>Bacteria</taxon>
        <taxon>Pseudomonadati</taxon>
        <taxon>Pseudomonadota</taxon>
        <taxon>Betaproteobacteria</taxon>
        <taxon>Neisseriales</taxon>
        <taxon>Neisseriaceae</taxon>
        <taxon>Simonsiella</taxon>
    </lineage>
</organism>